<dbReference type="Proteomes" id="UP001597114">
    <property type="component" value="Unassembled WGS sequence"/>
</dbReference>
<dbReference type="PROSITE" id="PS01124">
    <property type="entry name" value="HTH_ARAC_FAMILY_2"/>
    <property type="match status" value="1"/>
</dbReference>
<keyword evidence="3" id="KW-0804">Transcription</keyword>
<dbReference type="InterPro" id="IPR018062">
    <property type="entry name" value="HTH_AraC-typ_CS"/>
</dbReference>
<evidence type="ECO:0000256" key="1">
    <source>
        <dbReference type="ARBA" id="ARBA00023015"/>
    </source>
</evidence>
<organism evidence="6 7">
    <name type="scientific">Pseudonocardia yunnanensis</name>
    <dbReference type="NCBI Taxonomy" id="58107"/>
    <lineage>
        <taxon>Bacteria</taxon>
        <taxon>Bacillati</taxon>
        <taxon>Actinomycetota</taxon>
        <taxon>Actinomycetes</taxon>
        <taxon>Pseudonocardiales</taxon>
        <taxon>Pseudonocardiaceae</taxon>
        <taxon>Pseudonocardia</taxon>
    </lineage>
</organism>
<dbReference type="Pfam" id="PF12833">
    <property type="entry name" value="HTH_18"/>
    <property type="match status" value="1"/>
</dbReference>
<feature type="region of interest" description="Disordered" evidence="4">
    <location>
        <begin position="312"/>
        <end position="340"/>
    </location>
</feature>
<evidence type="ECO:0000256" key="2">
    <source>
        <dbReference type="ARBA" id="ARBA00023125"/>
    </source>
</evidence>
<dbReference type="PRINTS" id="PR00032">
    <property type="entry name" value="HTHARAC"/>
</dbReference>
<dbReference type="PANTHER" id="PTHR46796:SF6">
    <property type="entry name" value="ARAC SUBFAMILY"/>
    <property type="match status" value="1"/>
</dbReference>
<dbReference type="Pfam" id="PF14525">
    <property type="entry name" value="AraC_binding_2"/>
    <property type="match status" value="1"/>
</dbReference>
<accession>A0ABW4ET45</accession>
<feature type="domain" description="HTH araC/xylS-type" evidence="5">
    <location>
        <begin position="204"/>
        <end position="305"/>
    </location>
</feature>
<dbReference type="PROSITE" id="PS00041">
    <property type="entry name" value="HTH_ARAC_FAMILY_1"/>
    <property type="match status" value="1"/>
</dbReference>
<evidence type="ECO:0000313" key="6">
    <source>
        <dbReference type="EMBL" id="MFD1518828.1"/>
    </source>
</evidence>
<evidence type="ECO:0000256" key="3">
    <source>
        <dbReference type="ARBA" id="ARBA00023163"/>
    </source>
</evidence>
<name>A0ABW4ET45_9PSEU</name>
<evidence type="ECO:0000256" key="4">
    <source>
        <dbReference type="SAM" id="MobiDB-lite"/>
    </source>
</evidence>
<dbReference type="SUPFAM" id="SSF46689">
    <property type="entry name" value="Homeodomain-like"/>
    <property type="match status" value="1"/>
</dbReference>
<keyword evidence="7" id="KW-1185">Reference proteome</keyword>
<protein>
    <submittedName>
        <fullName evidence="6">Helix-turn-helix transcriptional regulator</fullName>
    </submittedName>
</protein>
<dbReference type="InterPro" id="IPR020449">
    <property type="entry name" value="Tscrpt_reg_AraC-type_HTH"/>
</dbReference>
<gene>
    <name evidence="6" type="ORF">ACFSJD_15130</name>
</gene>
<dbReference type="PANTHER" id="PTHR46796">
    <property type="entry name" value="HTH-TYPE TRANSCRIPTIONAL ACTIVATOR RHAS-RELATED"/>
    <property type="match status" value="1"/>
</dbReference>
<dbReference type="InterPro" id="IPR009057">
    <property type="entry name" value="Homeodomain-like_sf"/>
</dbReference>
<comment type="caution">
    <text evidence="6">The sequence shown here is derived from an EMBL/GenBank/DDBJ whole genome shotgun (WGS) entry which is preliminary data.</text>
</comment>
<dbReference type="RefSeq" id="WP_344718044.1">
    <property type="nucleotide sequence ID" value="NZ_BAAAUS010000001.1"/>
</dbReference>
<dbReference type="EMBL" id="JBHUCO010000015">
    <property type="protein sequence ID" value="MFD1518828.1"/>
    <property type="molecule type" value="Genomic_DNA"/>
</dbReference>
<dbReference type="SMART" id="SM00342">
    <property type="entry name" value="HTH_ARAC"/>
    <property type="match status" value="1"/>
</dbReference>
<dbReference type="InterPro" id="IPR050204">
    <property type="entry name" value="AraC_XylS_family_regulators"/>
</dbReference>
<keyword evidence="1" id="KW-0805">Transcription regulation</keyword>
<sequence>MQILEYSGEELERVAREFFMPVITRTRTDYRGRVTVHELGEAVTVSRSHWGQMSVVRTARMVARAPSDDTMLFCIHLGGRGYVHQQDRLVELTADAGVLSEARSSWERVSPTESQTLTLRFSRALLPLRTGEITEACARSMASAAPAMQILAGYLDRLFAVADDLTAPQRIDAGQAALDLLAMVLRDATPSVLGGEGPEAVLLEMMLVYVRDHLADPNLRVEELARRHHVSVRRAYTLFERIGTTPGAYLREQRLLAARAMLSDPRHCWLRVSDIANAVGFHDLSGFDRAFRRQYGMTPAGWRRERCHAGFGPADLTQEMPPRRANRPRQGFGGVNSGAT</sequence>
<evidence type="ECO:0000313" key="7">
    <source>
        <dbReference type="Proteomes" id="UP001597114"/>
    </source>
</evidence>
<evidence type="ECO:0000259" key="5">
    <source>
        <dbReference type="PROSITE" id="PS01124"/>
    </source>
</evidence>
<keyword evidence="2" id="KW-0238">DNA-binding</keyword>
<reference evidence="7" key="1">
    <citation type="journal article" date="2019" name="Int. J. Syst. Evol. Microbiol.">
        <title>The Global Catalogue of Microorganisms (GCM) 10K type strain sequencing project: providing services to taxonomists for standard genome sequencing and annotation.</title>
        <authorList>
            <consortium name="The Broad Institute Genomics Platform"/>
            <consortium name="The Broad Institute Genome Sequencing Center for Infectious Disease"/>
            <person name="Wu L."/>
            <person name="Ma J."/>
        </authorList>
    </citation>
    <scope>NUCLEOTIDE SEQUENCE [LARGE SCALE GENOMIC DNA]</scope>
    <source>
        <strain evidence="7">CCM 7043</strain>
    </source>
</reference>
<proteinExistence type="predicted"/>
<dbReference type="InterPro" id="IPR035418">
    <property type="entry name" value="AraC-bd_2"/>
</dbReference>
<dbReference type="Gene3D" id="1.10.10.60">
    <property type="entry name" value="Homeodomain-like"/>
    <property type="match status" value="1"/>
</dbReference>
<feature type="compositionally biased region" description="Gly residues" evidence="4">
    <location>
        <begin position="331"/>
        <end position="340"/>
    </location>
</feature>
<dbReference type="InterPro" id="IPR018060">
    <property type="entry name" value="HTH_AraC"/>
</dbReference>